<keyword evidence="2" id="KW-1185">Reference proteome</keyword>
<evidence type="ECO:0000313" key="1">
    <source>
        <dbReference type="EMBL" id="SHK58705.1"/>
    </source>
</evidence>
<gene>
    <name evidence="1" type="ORF">SAMN04488087_1473</name>
</gene>
<dbReference type="STRING" id="633813.SAMN04488087_1473"/>
<accession>A0A1M6TNY8</accession>
<reference evidence="2" key="1">
    <citation type="submission" date="2016-11" db="EMBL/GenBank/DDBJ databases">
        <authorList>
            <person name="Varghese N."/>
            <person name="Submissions S."/>
        </authorList>
    </citation>
    <scope>NUCLEOTIDE SEQUENCE [LARGE SCALE GENOMIC DNA]</scope>
    <source>
        <strain evidence="2">DSM 22212</strain>
    </source>
</reference>
<sequence length="156" mass="16751">MARVRAHIVPAIGRIMMGLLALFPLGPHTLTGLLLCIEAGGRVHVEGVADSDCAATDLLAQWEAHPVHPLAAATSATQWQRVDETAPCIDVPLLLSPTDGYGQLARGQAVVLAVAAGMLWIPWHLASNQTPLFHLSDLSSRFPRFTAPLRTVILRL</sequence>
<proteinExistence type="predicted"/>
<dbReference type="EMBL" id="FRAU01000004">
    <property type="protein sequence ID" value="SHK58705.1"/>
    <property type="molecule type" value="Genomic_DNA"/>
</dbReference>
<organism evidence="1 2">
    <name type="scientific">Rhodothermus profundi</name>
    <dbReference type="NCBI Taxonomy" id="633813"/>
    <lineage>
        <taxon>Bacteria</taxon>
        <taxon>Pseudomonadati</taxon>
        <taxon>Rhodothermota</taxon>
        <taxon>Rhodothermia</taxon>
        <taxon>Rhodothermales</taxon>
        <taxon>Rhodothermaceae</taxon>
        <taxon>Rhodothermus</taxon>
    </lineage>
</organism>
<protein>
    <submittedName>
        <fullName evidence="1">Uncharacterized protein</fullName>
    </submittedName>
</protein>
<evidence type="ECO:0000313" key="2">
    <source>
        <dbReference type="Proteomes" id="UP000185812"/>
    </source>
</evidence>
<dbReference type="RefSeq" id="WP_072715330.1">
    <property type="nucleotide sequence ID" value="NZ_FRAU01000004.1"/>
</dbReference>
<dbReference type="AlphaFoldDB" id="A0A1M6TNY8"/>
<name>A0A1M6TNY8_9BACT</name>
<dbReference type="Proteomes" id="UP000185812">
    <property type="component" value="Unassembled WGS sequence"/>
</dbReference>